<dbReference type="InterPro" id="IPR037293">
    <property type="entry name" value="Gal_Oxidase_central_sf"/>
</dbReference>
<dbReference type="InterPro" id="IPR011043">
    <property type="entry name" value="Gal_Oxase/kelch_b-propeller"/>
</dbReference>
<protein>
    <submittedName>
        <fullName evidence="3">T9SS type A sorting domain-containing protein</fullName>
    </submittedName>
</protein>
<feature type="domain" description="Secretion system C-terminal sorting" evidence="2">
    <location>
        <begin position="421"/>
        <end position="488"/>
    </location>
</feature>
<dbReference type="Proteomes" id="UP001259492">
    <property type="component" value="Unassembled WGS sequence"/>
</dbReference>
<comment type="caution">
    <text evidence="3">The sequence shown here is derived from an EMBL/GenBank/DDBJ whole genome shotgun (WGS) entry which is preliminary data.</text>
</comment>
<keyword evidence="1" id="KW-0732">Signal</keyword>
<reference evidence="3 4" key="1">
    <citation type="submission" date="2023-09" db="EMBL/GenBank/DDBJ databases">
        <authorList>
            <person name="Rey-Velasco X."/>
        </authorList>
    </citation>
    <scope>NUCLEOTIDE SEQUENCE [LARGE SCALE GENOMIC DNA]</scope>
    <source>
        <strain evidence="3 4">W332</strain>
    </source>
</reference>
<dbReference type="Gene3D" id="2.130.10.80">
    <property type="entry name" value="Galactose oxidase/kelch, beta-propeller"/>
    <property type="match status" value="2"/>
</dbReference>
<dbReference type="InterPro" id="IPR026444">
    <property type="entry name" value="Secre_tail"/>
</dbReference>
<dbReference type="RefSeq" id="WP_311426789.1">
    <property type="nucleotide sequence ID" value="NZ_JAVRIA010000002.1"/>
</dbReference>
<name>A0ABU2YJM5_9FLAO</name>
<evidence type="ECO:0000313" key="3">
    <source>
        <dbReference type="EMBL" id="MDT0558017.1"/>
    </source>
</evidence>
<dbReference type="Pfam" id="PF18962">
    <property type="entry name" value="Por_Secre_tail"/>
    <property type="match status" value="1"/>
</dbReference>
<keyword evidence="4" id="KW-1185">Reference proteome</keyword>
<organism evidence="3 4">
    <name type="scientific">Microcosmobacter mediterraneus</name>
    <dbReference type="NCBI Taxonomy" id="3075607"/>
    <lineage>
        <taxon>Bacteria</taxon>
        <taxon>Pseudomonadati</taxon>
        <taxon>Bacteroidota</taxon>
        <taxon>Flavobacteriia</taxon>
        <taxon>Flavobacteriales</taxon>
        <taxon>Flavobacteriaceae</taxon>
        <taxon>Microcosmobacter</taxon>
    </lineage>
</organism>
<evidence type="ECO:0000256" key="1">
    <source>
        <dbReference type="ARBA" id="ARBA00022729"/>
    </source>
</evidence>
<evidence type="ECO:0000313" key="4">
    <source>
        <dbReference type="Proteomes" id="UP001259492"/>
    </source>
</evidence>
<dbReference type="Pfam" id="PF14312">
    <property type="entry name" value="FG-GAP_2"/>
    <property type="match status" value="1"/>
</dbReference>
<gene>
    <name evidence="3" type="ORF">RM697_05135</name>
</gene>
<accession>A0ABU2YJM5</accession>
<dbReference type="NCBIfam" id="TIGR04183">
    <property type="entry name" value="Por_Secre_tail"/>
    <property type="match status" value="1"/>
</dbReference>
<evidence type="ECO:0000259" key="2">
    <source>
        <dbReference type="Pfam" id="PF18962"/>
    </source>
</evidence>
<dbReference type="InterPro" id="IPR013517">
    <property type="entry name" value="FG-GAP"/>
</dbReference>
<proteinExistence type="predicted"/>
<dbReference type="SUPFAM" id="SSF50965">
    <property type="entry name" value="Galactose oxidase, central domain"/>
    <property type="match status" value="2"/>
</dbReference>
<dbReference type="EMBL" id="JAVRIA010000002">
    <property type="protein sequence ID" value="MDT0558017.1"/>
    <property type="molecule type" value="Genomic_DNA"/>
</dbReference>
<dbReference type="PANTHER" id="PTHR36220:SF1">
    <property type="entry name" value="GAMMA TUBULIN COMPLEX COMPONENT C-TERMINAL DOMAIN-CONTAINING PROTEIN"/>
    <property type="match status" value="1"/>
</dbReference>
<dbReference type="PANTHER" id="PTHR36220">
    <property type="entry name" value="UNNAMED PRODUCT"/>
    <property type="match status" value="1"/>
</dbReference>
<sequence>MKQFYTLILVLISITLHTQQQIGQDINGAAAGDNAGISVSTSADGNIVAIGSPFNDENGLNSGHVRIFENQSDTWVQIGQDIEGEAEGDRSGISVSLSADGSIVAIGAQLNDGNGIISGHVRIYENLNGTWIQIGQDIDGEAAEDASGQSISLSADGSIVAIGAQLNDGSGFNSGHVRIYENQNGTWIQIGQDIDGDDTNNRFGRSVSLSANGNIVAINLIGIDEFGFDSVRVYENQSGTWTQIGDDINGESLGAANNGGVSLSSNGNIVAFLALGLTDTPEVSNVAVIYENQNGTWVQLGDTIFSEQTSDGAGTRSISLSGDGTIVAIGANTNDGNGINSGHVRVFKNQNGVWMQLGEDIDGGAASDFLGASVSLSENGNILAIGAYGNDDNGDLSGQVTVFDLFDLLSTDDYQNSEFKLYPNPAKNQFTIQLNDASILESITVYNALGQAVLTSTKSVINTSKLASGSYIVEVLTSKGKDTKKLIIE</sequence>